<feature type="domain" description="Receptor ligand binding region" evidence="8">
    <location>
        <begin position="177"/>
        <end position="224"/>
    </location>
</feature>
<dbReference type="Proteomes" id="UP000194236">
    <property type="component" value="Unassembled WGS sequence"/>
</dbReference>
<feature type="compositionally biased region" description="Low complexity" evidence="7">
    <location>
        <begin position="1"/>
        <end position="14"/>
    </location>
</feature>
<evidence type="ECO:0000259" key="8">
    <source>
        <dbReference type="Pfam" id="PF01094"/>
    </source>
</evidence>
<evidence type="ECO:0000256" key="1">
    <source>
        <dbReference type="ARBA" id="ARBA00004141"/>
    </source>
</evidence>
<evidence type="ECO:0000256" key="3">
    <source>
        <dbReference type="ARBA" id="ARBA00022989"/>
    </source>
</evidence>
<dbReference type="AlphaFoldDB" id="A0A1Y3BIP2"/>
<dbReference type="InterPro" id="IPR001828">
    <property type="entry name" value="ANF_lig-bd_rcpt"/>
</dbReference>
<dbReference type="InterPro" id="IPR000337">
    <property type="entry name" value="GPCR_3"/>
</dbReference>
<evidence type="ECO:0000256" key="5">
    <source>
        <dbReference type="ARBA" id="ARBA00023170"/>
    </source>
</evidence>
<name>A0A1Y3BIP2_EURMA</name>
<dbReference type="GO" id="GO:0004930">
    <property type="term" value="F:G protein-coupled receptor activity"/>
    <property type="evidence" value="ECO:0007669"/>
    <property type="project" value="InterPro"/>
</dbReference>
<evidence type="ECO:0000256" key="7">
    <source>
        <dbReference type="SAM" id="MobiDB-lite"/>
    </source>
</evidence>
<feature type="region of interest" description="Disordered" evidence="7">
    <location>
        <begin position="36"/>
        <end position="55"/>
    </location>
</feature>
<evidence type="ECO:0000313" key="10">
    <source>
        <dbReference type="Proteomes" id="UP000194236"/>
    </source>
</evidence>
<keyword evidence="6" id="KW-0325">Glycoprotein</keyword>
<accession>A0A1Y3BIP2</accession>
<dbReference type="EMBL" id="MUJZ01025163">
    <property type="protein sequence ID" value="OTF79035.1"/>
    <property type="molecule type" value="Genomic_DNA"/>
</dbReference>
<dbReference type="GO" id="GO:0016020">
    <property type="term" value="C:membrane"/>
    <property type="evidence" value="ECO:0007669"/>
    <property type="project" value="UniProtKB-SubCell"/>
</dbReference>
<evidence type="ECO:0000256" key="2">
    <source>
        <dbReference type="ARBA" id="ARBA00022692"/>
    </source>
</evidence>
<feature type="compositionally biased region" description="Low complexity" evidence="7">
    <location>
        <begin position="42"/>
        <end position="51"/>
    </location>
</feature>
<comment type="subcellular location">
    <subcellularLocation>
        <location evidence="1">Membrane</location>
        <topology evidence="1">Multi-pass membrane protein</topology>
    </subcellularLocation>
</comment>
<keyword evidence="2" id="KW-0812">Transmembrane</keyword>
<dbReference type="Gene3D" id="3.40.50.2300">
    <property type="match status" value="1"/>
</dbReference>
<dbReference type="OrthoDB" id="425344at2759"/>
<keyword evidence="4" id="KW-0472">Membrane</keyword>
<keyword evidence="5 9" id="KW-0675">Receptor</keyword>
<evidence type="ECO:0000313" key="9">
    <source>
        <dbReference type="EMBL" id="OTF79035.1"/>
    </source>
</evidence>
<organism evidence="9 10">
    <name type="scientific">Euroglyphus maynei</name>
    <name type="common">Mayne's house dust mite</name>
    <dbReference type="NCBI Taxonomy" id="6958"/>
    <lineage>
        <taxon>Eukaryota</taxon>
        <taxon>Metazoa</taxon>
        <taxon>Ecdysozoa</taxon>
        <taxon>Arthropoda</taxon>
        <taxon>Chelicerata</taxon>
        <taxon>Arachnida</taxon>
        <taxon>Acari</taxon>
        <taxon>Acariformes</taxon>
        <taxon>Sarcoptiformes</taxon>
        <taxon>Astigmata</taxon>
        <taxon>Psoroptidia</taxon>
        <taxon>Analgoidea</taxon>
        <taxon>Pyroglyphidae</taxon>
        <taxon>Pyroglyphinae</taxon>
        <taxon>Euroglyphus</taxon>
    </lineage>
</organism>
<dbReference type="Pfam" id="PF01094">
    <property type="entry name" value="ANF_receptor"/>
    <property type="match status" value="1"/>
</dbReference>
<evidence type="ECO:0000256" key="4">
    <source>
        <dbReference type="ARBA" id="ARBA00023136"/>
    </source>
</evidence>
<proteinExistence type="predicted"/>
<dbReference type="SUPFAM" id="SSF53822">
    <property type="entry name" value="Periplasmic binding protein-like I"/>
    <property type="match status" value="1"/>
</dbReference>
<evidence type="ECO:0000256" key="6">
    <source>
        <dbReference type="ARBA" id="ARBA00023180"/>
    </source>
</evidence>
<dbReference type="InterPro" id="IPR028082">
    <property type="entry name" value="Peripla_BP_I"/>
</dbReference>
<keyword evidence="10" id="KW-1185">Reference proteome</keyword>
<feature type="compositionally biased region" description="Basic and acidic residues" evidence="7">
    <location>
        <begin position="15"/>
        <end position="24"/>
    </location>
</feature>
<keyword evidence="3" id="KW-1133">Transmembrane helix</keyword>
<comment type="caution">
    <text evidence="9">The sequence shown here is derived from an EMBL/GenBank/DDBJ whole genome shotgun (WGS) entry which is preliminary data.</text>
</comment>
<feature type="region of interest" description="Disordered" evidence="7">
    <location>
        <begin position="1"/>
        <end position="26"/>
    </location>
</feature>
<sequence length="225" mass="25299">PRSLSSSELSTFKSYKSDKNDDSLSKLNGDLFSVDISDDESISSSGSTVSSEEIDFQHPLSSSSLSVTKNNLFDDTKNNEIDLFNQNSKSHFYLNNDDHYEWNIHHFINDDDHHHHNPASIRSTRYIFSDNHPNITWPVKKVAEVHGNITLGGLMMVHEREDQKICGPIMPQGGIQALEAMLHTIDYVNSNPNILPGITLGAYILDDCDKDTYGLEQSIDFIKGK</sequence>
<dbReference type="InterPro" id="IPR050726">
    <property type="entry name" value="mGluR"/>
</dbReference>
<reference evidence="9 10" key="1">
    <citation type="submission" date="2017-03" db="EMBL/GenBank/DDBJ databases">
        <title>Genome Survey of Euroglyphus maynei.</title>
        <authorList>
            <person name="Arlian L.G."/>
            <person name="Morgan M.S."/>
            <person name="Rider S.D."/>
        </authorList>
    </citation>
    <scope>NUCLEOTIDE SEQUENCE [LARGE SCALE GENOMIC DNA]</scope>
    <source>
        <strain evidence="9">Arlian Lab</strain>
        <tissue evidence="9">Whole body</tissue>
    </source>
</reference>
<protein>
    <submittedName>
        <fullName evidence="9">Glutamate receptor, metabotropic-like protein</fullName>
    </submittedName>
</protein>
<gene>
    <name evidence="9" type="ORF">BLA29_008163</name>
</gene>
<dbReference type="PRINTS" id="PR00248">
    <property type="entry name" value="GPCRMGR"/>
</dbReference>
<feature type="non-terminal residue" evidence="9">
    <location>
        <position position="1"/>
    </location>
</feature>
<dbReference type="PANTHER" id="PTHR24060">
    <property type="entry name" value="METABOTROPIC GLUTAMATE RECEPTOR"/>
    <property type="match status" value="1"/>
</dbReference>